<evidence type="ECO:0000313" key="2">
    <source>
        <dbReference type="Proteomes" id="UP000607653"/>
    </source>
</evidence>
<sequence>MSAANFSINGLFSYYKNGYSISYCDSSNAFNSSKVSDLISRWKLGGQRFPAQVVRFGTCTDASAWVAIPP</sequence>
<evidence type="ECO:0000313" key="1">
    <source>
        <dbReference type="EMBL" id="DAD24081.1"/>
    </source>
</evidence>
<proteinExistence type="predicted"/>
<name>A0A822XXZ7_NELNU</name>
<accession>A0A822XXZ7</accession>
<dbReference type="Proteomes" id="UP000607653">
    <property type="component" value="Unassembled WGS sequence"/>
</dbReference>
<gene>
    <name evidence="1" type="ORF">HUJ06_025544</name>
</gene>
<keyword evidence="2" id="KW-1185">Reference proteome</keyword>
<dbReference type="EMBL" id="DUZY01000001">
    <property type="protein sequence ID" value="DAD24081.1"/>
    <property type="molecule type" value="Genomic_DNA"/>
</dbReference>
<organism evidence="1 2">
    <name type="scientific">Nelumbo nucifera</name>
    <name type="common">Sacred lotus</name>
    <dbReference type="NCBI Taxonomy" id="4432"/>
    <lineage>
        <taxon>Eukaryota</taxon>
        <taxon>Viridiplantae</taxon>
        <taxon>Streptophyta</taxon>
        <taxon>Embryophyta</taxon>
        <taxon>Tracheophyta</taxon>
        <taxon>Spermatophyta</taxon>
        <taxon>Magnoliopsida</taxon>
        <taxon>Proteales</taxon>
        <taxon>Nelumbonaceae</taxon>
        <taxon>Nelumbo</taxon>
    </lineage>
</organism>
<protein>
    <submittedName>
        <fullName evidence="1">Uncharacterized protein</fullName>
    </submittedName>
</protein>
<comment type="caution">
    <text evidence="1">The sequence shown here is derived from an EMBL/GenBank/DDBJ whole genome shotgun (WGS) entry which is preliminary data.</text>
</comment>
<dbReference type="AlphaFoldDB" id="A0A822XXZ7"/>
<reference evidence="1 2" key="1">
    <citation type="journal article" date="2020" name="Mol. Biol. Evol.">
        <title>Distinct Expression and Methylation Patterns for Genes with Different Fates following a Single Whole-Genome Duplication in Flowering Plants.</title>
        <authorList>
            <person name="Shi T."/>
            <person name="Rahmani R.S."/>
            <person name="Gugger P.F."/>
            <person name="Wang M."/>
            <person name="Li H."/>
            <person name="Zhang Y."/>
            <person name="Li Z."/>
            <person name="Wang Q."/>
            <person name="Van de Peer Y."/>
            <person name="Marchal K."/>
            <person name="Chen J."/>
        </authorList>
    </citation>
    <scope>NUCLEOTIDE SEQUENCE [LARGE SCALE GENOMIC DNA]</scope>
    <source>
        <tissue evidence="1">Leaf</tissue>
    </source>
</reference>